<protein>
    <recommendedName>
        <fullName evidence="5">PRA1 family protein</fullName>
    </recommendedName>
</protein>
<feature type="transmembrane region" description="Helical" evidence="2">
    <location>
        <begin position="99"/>
        <end position="126"/>
    </location>
</feature>
<keyword evidence="2" id="KW-0812">Transmembrane</keyword>
<evidence type="ECO:0000313" key="4">
    <source>
        <dbReference type="Proteomes" id="UP001634007"/>
    </source>
</evidence>
<evidence type="ECO:0008006" key="5">
    <source>
        <dbReference type="Google" id="ProtNLM"/>
    </source>
</evidence>
<dbReference type="AlphaFoldDB" id="A0ABD3KN40"/>
<dbReference type="PANTHER" id="PTHR38519:SF3">
    <property type="entry name" value="PRA1 FAMILY PROTEIN"/>
    <property type="match status" value="1"/>
</dbReference>
<keyword evidence="4" id="KW-1185">Reference proteome</keyword>
<keyword evidence="2" id="KW-0472">Membrane</keyword>
<dbReference type="EMBL" id="JBJKBG010000005">
    <property type="protein sequence ID" value="KAL3738967.1"/>
    <property type="molecule type" value="Genomic_DNA"/>
</dbReference>
<proteinExistence type="predicted"/>
<gene>
    <name evidence="3" type="ORF">ACJRO7_020369</name>
</gene>
<keyword evidence="2" id="KW-1133">Transmembrane helix</keyword>
<reference evidence="3 4" key="1">
    <citation type="submission" date="2024-11" db="EMBL/GenBank/DDBJ databases">
        <title>Chromosome-level genome assembly of Eucalyptus globulus Labill. provides insights into its genome evolution.</title>
        <authorList>
            <person name="Li X."/>
        </authorList>
    </citation>
    <scope>NUCLEOTIDE SEQUENCE [LARGE SCALE GENOMIC DNA]</scope>
    <source>
        <strain evidence="3">CL2024</strain>
        <tissue evidence="3">Fresh tender leaves</tissue>
    </source>
</reference>
<comment type="caution">
    <text evidence="3">The sequence shown here is derived from an EMBL/GenBank/DDBJ whole genome shotgun (WGS) entry which is preliminary data.</text>
</comment>
<name>A0ABD3KN40_EUCGL</name>
<evidence type="ECO:0000313" key="3">
    <source>
        <dbReference type="EMBL" id="KAL3738967.1"/>
    </source>
</evidence>
<organism evidence="3 4">
    <name type="scientific">Eucalyptus globulus</name>
    <name type="common">Tasmanian blue gum</name>
    <dbReference type="NCBI Taxonomy" id="34317"/>
    <lineage>
        <taxon>Eukaryota</taxon>
        <taxon>Viridiplantae</taxon>
        <taxon>Streptophyta</taxon>
        <taxon>Embryophyta</taxon>
        <taxon>Tracheophyta</taxon>
        <taxon>Spermatophyta</taxon>
        <taxon>Magnoliopsida</taxon>
        <taxon>eudicotyledons</taxon>
        <taxon>Gunneridae</taxon>
        <taxon>Pentapetalae</taxon>
        <taxon>rosids</taxon>
        <taxon>malvids</taxon>
        <taxon>Myrtales</taxon>
        <taxon>Myrtaceae</taxon>
        <taxon>Myrtoideae</taxon>
        <taxon>Eucalypteae</taxon>
        <taxon>Eucalyptus</taxon>
    </lineage>
</organism>
<feature type="transmembrane region" description="Helical" evidence="2">
    <location>
        <begin position="61"/>
        <end position="79"/>
    </location>
</feature>
<sequence>MSNVGITQRPSTVSSSTPLMNSPDDPKVKSLNNIKLGFPFGLPATAEAAAARIIKNLPHFGLFYVLVLWIRLSISLLPARQFSLLQLMATTIVTNQYLIMLRLMLNSIVAIHLFATLGIGMPLILVHMVLWRDGGFINEEASAPASAPASADADLTPLVDNV</sequence>
<dbReference type="Proteomes" id="UP001634007">
    <property type="component" value="Unassembled WGS sequence"/>
</dbReference>
<evidence type="ECO:0000256" key="1">
    <source>
        <dbReference type="SAM" id="MobiDB-lite"/>
    </source>
</evidence>
<dbReference type="PANTHER" id="PTHR38519">
    <property type="entry name" value="PRA1 FAMILY PROTEIN"/>
    <property type="match status" value="1"/>
</dbReference>
<evidence type="ECO:0000256" key="2">
    <source>
        <dbReference type="SAM" id="Phobius"/>
    </source>
</evidence>
<feature type="region of interest" description="Disordered" evidence="1">
    <location>
        <begin position="1"/>
        <end position="24"/>
    </location>
</feature>
<accession>A0ABD3KN40</accession>
<feature type="compositionally biased region" description="Polar residues" evidence="1">
    <location>
        <begin position="1"/>
        <end position="20"/>
    </location>
</feature>